<evidence type="ECO:0000313" key="1">
    <source>
        <dbReference type="EMBL" id="KKA06220.1"/>
    </source>
</evidence>
<protein>
    <submittedName>
        <fullName evidence="1">Uncharacterized protein</fullName>
    </submittedName>
</protein>
<gene>
    <name evidence="1" type="ORF">VP02_18900</name>
</gene>
<accession>A0A0F4XKA2</accession>
<proteinExistence type="predicted"/>
<comment type="caution">
    <text evidence="1">The sequence shown here is derived from an EMBL/GenBank/DDBJ whole genome shotgun (WGS) entry which is preliminary data.</text>
</comment>
<evidence type="ECO:0000313" key="2">
    <source>
        <dbReference type="Proteomes" id="UP000033662"/>
    </source>
</evidence>
<reference evidence="1 2" key="1">
    <citation type="submission" date="2015-03" db="EMBL/GenBank/DDBJ databases">
        <title>Pseudomonas fluorescens 1855-344 Genome sequencing and assembly.</title>
        <authorList>
            <person name="Eng W.W.H."/>
            <person name="Gan H.M."/>
            <person name="Savka M.A."/>
        </authorList>
    </citation>
    <scope>NUCLEOTIDE SEQUENCE [LARGE SCALE GENOMIC DNA]</scope>
    <source>
        <strain evidence="1 2">1855-344</strain>
    </source>
</reference>
<dbReference type="EMBL" id="JZXC01000019">
    <property type="protein sequence ID" value="KKA06220.1"/>
    <property type="molecule type" value="Genomic_DNA"/>
</dbReference>
<organism evidence="1 2">
    <name type="scientific">Pseudomonas kilonensis</name>
    <dbReference type="NCBI Taxonomy" id="132476"/>
    <lineage>
        <taxon>Bacteria</taxon>
        <taxon>Pseudomonadati</taxon>
        <taxon>Pseudomonadota</taxon>
        <taxon>Gammaproteobacteria</taxon>
        <taxon>Pseudomonadales</taxon>
        <taxon>Pseudomonadaceae</taxon>
        <taxon>Pseudomonas</taxon>
    </lineage>
</organism>
<name>A0A0F4XKA2_9PSED</name>
<dbReference type="Proteomes" id="UP000033662">
    <property type="component" value="Unassembled WGS sequence"/>
</dbReference>
<dbReference type="OrthoDB" id="9126822at2"/>
<dbReference type="AlphaFoldDB" id="A0A0F4XKA2"/>
<dbReference type="PATRIC" id="fig|132476.4.peg.1956"/>
<sequence length="236" mass="26274">MISLYVGFPATCFIGNDGVDAAVECLKVEFPDVRIKHVVYDARCSLSILDFCSMVGQRPGPVLLLEPIQSKVLEEVRLRLALKLPVACEMIVCEEELCAAVDTILGQFKSGEPMVPLDLAVALLVLAKLEDGHMWGGNAKGYMWAADIPKGRGVDEKYKDRVPYVLNILLQHSFLISKPSKGKSKFALNPSLKPDIYEALRLRSFPEKTGRLFLRHQQLESVRVLDDLPEYAAGRM</sequence>